<evidence type="ECO:0000259" key="4">
    <source>
        <dbReference type="PROSITE" id="PS50222"/>
    </source>
</evidence>
<feature type="domain" description="EF-hand" evidence="4">
    <location>
        <begin position="233"/>
        <end position="268"/>
    </location>
</feature>
<gene>
    <name evidence="5" type="ORF">TrRE_jg9014</name>
</gene>
<dbReference type="PROSITE" id="PS00018">
    <property type="entry name" value="EF_HAND_1"/>
    <property type="match status" value="2"/>
</dbReference>
<feature type="non-terminal residue" evidence="5">
    <location>
        <position position="385"/>
    </location>
</feature>
<keyword evidence="1" id="KW-0479">Metal-binding</keyword>
<comment type="caution">
    <text evidence="5">The sequence shown here is derived from an EMBL/GenBank/DDBJ whole genome shotgun (WGS) entry which is preliminary data.</text>
</comment>
<feature type="non-terminal residue" evidence="5">
    <location>
        <position position="1"/>
    </location>
</feature>
<dbReference type="SUPFAM" id="SSF47473">
    <property type="entry name" value="EF-hand"/>
    <property type="match status" value="2"/>
</dbReference>
<evidence type="ECO:0000256" key="3">
    <source>
        <dbReference type="ARBA" id="ARBA00022837"/>
    </source>
</evidence>
<dbReference type="PANTHER" id="PTHR34524:SF6">
    <property type="entry name" value="CALCYPHOSINE LIKE"/>
    <property type="match status" value="1"/>
</dbReference>
<dbReference type="SMART" id="SM00054">
    <property type="entry name" value="EFh"/>
    <property type="match status" value="3"/>
</dbReference>
<dbReference type="Proteomes" id="UP001165082">
    <property type="component" value="Unassembled WGS sequence"/>
</dbReference>
<proteinExistence type="predicted"/>
<dbReference type="EMBL" id="BRXZ01004206">
    <property type="protein sequence ID" value="GMH70544.1"/>
    <property type="molecule type" value="Genomic_DNA"/>
</dbReference>
<dbReference type="GO" id="GO:0005509">
    <property type="term" value="F:calcium ion binding"/>
    <property type="evidence" value="ECO:0007669"/>
    <property type="project" value="InterPro"/>
</dbReference>
<dbReference type="CDD" id="cd00051">
    <property type="entry name" value="EFh"/>
    <property type="match status" value="1"/>
</dbReference>
<dbReference type="Pfam" id="PF13833">
    <property type="entry name" value="EF-hand_8"/>
    <property type="match status" value="1"/>
</dbReference>
<dbReference type="AlphaFoldDB" id="A0A9W7AEN8"/>
<evidence type="ECO:0000313" key="6">
    <source>
        <dbReference type="Proteomes" id="UP001165082"/>
    </source>
</evidence>
<dbReference type="InterPro" id="IPR051581">
    <property type="entry name" value="Ca-bind"/>
</dbReference>
<protein>
    <recommendedName>
        <fullName evidence="4">EF-hand domain-containing protein</fullName>
    </recommendedName>
</protein>
<reference evidence="5" key="1">
    <citation type="submission" date="2022-07" db="EMBL/GenBank/DDBJ databases">
        <title>Genome analysis of Parmales, a sister group of diatoms, reveals the evolutionary specialization of diatoms from phago-mixotrophs to photoautotrophs.</title>
        <authorList>
            <person name="Ban H."/>
            <person name="Sato S."/>
            <person name="Yoshikawa S."/>
            <person name="Kazumasa Y."/>
            <person name="Nakamura Y."/>
            <person name="Ichinomiya M."/>
            <person name="Saitoh K."/>
            <person name="Sato N."/>
            <person name="Blanc-Mathieu R."/>
            <person name="Endo H."/>
            <person name="Kuwata A."/>
            <person name="Ogata H."/>
        </authorList>
    </citation>
    <scope>NUCLEOTIDE SEQUENCE</scope>
</reference>
<name>A0A9W7AEN8_9STRA</name>
<dbReference type="InterPro" id="IPR018247">
    <property type="entry name" value="EF_Hand_1_Ca_BS"/>
</dbReference>
<dbReference type="OrthoDB" id="444540at2759"/>
<feature type="domain" description="EF-hand" evidence="4">
    <location>
        <begin position="269"/>
        <end position="304"/>
    </location>
</feature>
<keyword evidence="3" id="KW-0106">Calcium</keyword>
<keyword evidence="6" id="KW-1185">Reference proteome</keyword>
<dbReference type="InterPro" id="IPR002048">
    <property type="entry name" value="EF_hand_dom"/>
</dbReference>
<keyword evidence="2" id="KW-0677">Repeat</keyword>
<dbReference type="PROSITE" id="PS50222">
    <property type="entry name" value="EF_HAND_2"/>
    <property type="match status" value="3"/>
</dbReference>
<dbReference type="PANTHER" id="PTHR34524">
    <property type="entry name" value="CALCYPHOSIN"/>
    <property type="match status" value="1"/>
</dbReference>
<accession>A0A9W7AEN8</accession>
<dbReference type="InterPro" id="IPR011992">
    <property type="entry name" value="EF-hand-dom_pair"/>
</dbReference>
<dbReference type="Pfam" id="PF13202">
    <property type="entry name" value="EF-hand_5"/>
    <property type="match status" value="2"/>
</dbReference>
<sequence>RGDLSVERLLVINQAFDAIDESKDGDISIAEIKKRYNCKNHPAILDRSATREQVVKEFLGQWDKARSDGTIDRSDFTDFYHDVSSAISDDEDFEYMMEDTWGYEIVRYDEDGDEVKKFSEEASLAVSNSVPSDPYQDDVKEVCGLIFSPPCDFSGLIVRLGASQVSACPSLTLPQFASALSSSARRSGGSLSARRAAELVDSVLQSVQKGGSMIDTLTKQELKNGLADWGLPLNIREVDAIFTFFDRDNSGLISFDEFLKGLRGPMSGRRKDLVNQAFDVVDKTGDGRVTVEDLKGVYDCSGHPGVVDGSMTEEDVLSHFVDTWDQGEKDGVVTREEFMDYYADVGASIDGDEYFELMIRNAWHIAGGEGAGENSANKKVMCLFG</sequence>
<evidence type="ECO:0000313" key="5">
    <source>
        <dbReference type="EMBL" id="GMH70544.1"/>
    </source>
</evidence>
<evidence type="ECO:0000256" key="2">
    <source>
        <dbReference type="ARBA" id="ARBA00022737"/>
    </source>
</evidence>
<dbReference type="Gene3D" id="1.10.238.10">
    <property type="entry name" value="EF-hand"/>
    <property type="match status" value="3"/>
</dbReference>
<feature type="domain" description="EF-hand" evidence="4">
    <location>
        <begin position="7"/>
        <end position="42"/>
    </location>
</feature>
<organism evidence="5 6">
    <name type="scientific">Triparma retinervis</name>
    <dbReference type="NCBI Taxonomy" id="2557542"/>
    <lineage>
        <taxon>Eukaryota</taxon>
        <taxon>Sar</taxon>
        <taxon>Stramenopiles</taxon>
        <taxon>Ochrophyta</taxon>
        <taxon>Bolidophyceae</taxon>
        <taxon>Parmales</taxon>
        <taxon>Triparmaceae</taxon>
        <taxon>Triparma</taxon>
    </lineage>
</organism>
<evidence type="ECO:0000256" key="1">
    <source>
        <dbReference type="ARBA" id="ARBA00022723"/>
    </source>
</evidence>